<dbReference type="Pfam" id="PF00149">
    <property type="entry name" value="Metallophos"/>
    <property type="match status" value="1"/>
</dbReference>
<gene>
    <name evidence="2" type="ORF">CEUSTIGMA_g7170.t1</name>
</gene>
<comment type="caution">
    <text evidence="2">The sequence shown here is derived from an EMBL/GenBank/DDBJ whole genome shotgun (WGS) entry which is preliminary data.</text>
</comment>
<proteinExistence type="predicted"/>
<evidence type="ECO:0000313" key="3">
    <source>
        <dbReference type="Proteomes" id="UP000232323"/>
    </source>
</evidence>
<dbReference type="Proteomes" id="UP000232323">
    <property type="component" value="Unassembled WGS sequence"/>
</dbReference>
<feature type="domain" description="Calcineurin-like phosphoesterase" evidence="1">
    <location>
        <begin position="98"/>
        <end position="338"/>
    </location>
</feature>
<organism evidence="2 3">
    <name type="scientific">Chlamydomonas eustigma</name>
    <dbReference type="NCBI Taxonomy" id="1157962"/>
    <lineage>
        <taxon>Eukaryota</taxon>
        <taxon>Viridiplantae</taxon>
        <taxon>Chlorophyta</taxon>
        <taxon>core chlorophytes</taxon>
        <taxon>Chlorophyceae</taxon>
        <taxon>CS clade</taxon>
        <taxon>Chlamydomonadales</taxon>
        <taxon>Chlamydomonadaceae</taxon>
        <taxon>Chlamydomonas</taxon>
    </lineage>
</organism>
<name>A0A250XA13_9CHLO</name>
<reference evidence="2 3" key="1">
    <citation type="submission" date="2017-08" db="EMBL/GenBank/DDBJ databases">
        <title>Acidophilic green algal genome provides insights into adaptation to an acidic environment.</title>
        <authorList>
            <person name="Hirooka S."/>
            <person name="Hirose Y."/>
            <person name="Kanesaki Y."/>
            <person name="Higuchi S."/>
            <person name="Fujiwara T."/>
            <person name="Onuma R."/>
            <person name="Era A."/>
            <person name="Ohbayashi R."/>
            <person name="Uzuka A."/>
            <person name="Nozaki H."/>
            <person name="Yoshikawa H."/>
            <person name="Miyagishima S.Y."/>
        </authorList>
    </citation>
    <scope>NUCLEOTIDE SEQUENCE [LARGE SCALE GENOMIC DNA]</scope>
    <source>
        <strain evidence="2 3">NIES-2499</strain>
    </source>
</reference>
<evidence type="ECO:0000313" key="2">
    <source>
        <dbReference type="EMBL" id="GAX79729.1"/>
    </source>
</evidence>
<evidence type="ECO:0000259" key="1">
    <source>
        <dbReference type="Pfam" id="PF00149"/>
    </source>
</evidence>
<dbReference type="EMBL" id="BEGY01000045">
    <property type="protein sequence ID" value="GAX79729.1"/>
    <property type="molecule type" value="Genomic_DNA"/>
</dbReference>
<dbReference type="OrthoDB" id="5976022at2759"/>
<accession>A0A250XA13</accession>
<dbReference type="InterPro" id="IPR041787">
    <property type="entry name" value="MPP_Shelphs"/>
</dbReference>
<dbReference type="SUPFAM" id="SSF56300">
    <property type="entry name" value="Metallo-dependent phosphatases"/>
    <property type="match status" value="1"/>
</dbReference>
<dbReference type="Gene3D" id="3.60.21.10">
    <property type="match status" value="1"/>
</dbReference>
<keyword evidence="3" id="KW-1185">Reference proteome</keyword>
<dbReference type="InterPro" id="IPR029052">
    <property type="entry name" value="Metallo-depent_PP-like"/>
</dbReference>
<dbReference type="PANTHER" id="PTHR46546:SF4">
    <property type="entry name" value="SHEWANELLA-LIKE PROTEIN PHOSPHATASE 1"/>
    <property type="match status" value="1"/>
</dbReference>
<dbReference type="GO" id="GO:0016787">
    <property type="term" value="F:hydrolase activity"/>
    <property type="evidence" value="ECO:0007669"/>
    <property type="project" value="InterPro"/>
</dbReference>
<dbReference type="InterPro" id="IPR004843">
    <property type="entry name" value="Calcineurin-like_PHP"/>
</dbReference>
<dbReference type="AlphaFoldDB" id="A0A250XA13"/>
<dbReference type="CDD" id="cd07425">
    <property type="entry name" value="MPP_Shelphs"/>
    <property type="match status" value="1"/>
</dbReference>
<sequence length="404" mass="44217">MHSQTVSHLRHTASGRLDVALTRTRHVLHGISRKTDRSSRRRFFAEVLLFGGASVSSLNPLNASAAFVEEVQLESTSTPSSSFAPPPYSPTYVKATGRIIAIGDLHGDWTKAVGSFRAANVIRVDGYDIIWTGGDSVVVQLGDVLDRGDHEIAIVKLMRDLHEQALQQGGGVYMLNGNHESLNICGDFRYVTPGAFVESALYAGVSEEEMQEWNMLARVRYAVYRPGGPMAMELSKNPTVLVVNDTAFVHGGLLPVHVNYGIEKINHEVSAWMRAENKVDGGKAQPPFLAMGDASSIMWNRSQSKEKWPSASDRYTACRSLQQALDKIGASRLVVGHTPQISGANCECDGRVWRMDVGMSYGVLNRPVQVLEIDKDAESGKEVVRVLVDSPSMTSMDDEGEVLM</sequence>
<protein>
    <recommendedName>
        <fullName evidence="1">Calcineurin-like phosphoesterase domain-containing protein</fullName>
    </recommendedName>
</protein>
<dbReference type="PANTHER" id="PTHR46546">
    <property type="entry name" value="SHEWANELLA-LIKE PROTEIN PHOSPHATASE 1"/>
    <property type="match status" value="1"/>
</dbReference>
<dbReference type="STRING" id="1157962.A0A250XA13"/>